<evidence type="ECO:0000313" key="5">
    <source>
        <dbReference type="Proteomes" id="UP000308000"/>
    </source>
</evidence>
<dbReference type="Proteomes" id="UP000308000">
    <property type="component" value="Unassembled WGS sequence"/>
</dbReference>
<dbReference type="Pfam" id="PF01381">
    <property type="entry name" value="HTH_3"/>
    <property type="match status" value="1"/>
</dbReference>
<dbReference type="InterPro" id="IPR010982">
    <property type="entry name" value="Lambda_DNA-bd_dom_sf"/>
</dbReference>
<dbReference type="CDD" id="cd00093">
    <property type="entry name" value="HTH_XRE"/>
    <property type="match status" value="1"/>
</dbReference>
<dbReference type="Gene3D" id="1.10.260.40">
    <property type="entry name" value="lambda repressor-like DNA-binding domains"/>
    <property type="match status" value="1"/>
</dbReference>
<proteinExistence type="predicted"/>
<gene>
    <name evidence="4" type="ORF">FCS05_05990</name>
</gene>
<dbReference type="GO" id="GO:0005829">
    <property type="term" value="C:cytosol"/>
    <property type="evidence" value="ECO:0007669"/>
    <property type="project" value="TreeGrafter"/>
</dbReference>
<sequence>MVAKTGGAPTESRLTFGRRLREERNRKGMTLEDLAEASGLTWSYIAQIEVGRRNVGVDNMHRLAAGVGVPLRELL</sequence>
<evidence type="ECO:0000256" key="1">
    <source>
        <dbReference type="ARBA" id="ARBA00023125"/>
    </source>
</evidence>
<dbReference type="SUPFAM" id="SSF47413">
    <property type="entry name" value="lambda repressor-like DNA-binding domains"/>
    <property type="match status" value="1"/>
</dbReference>
<dbReference type="PROSITE" id="PS50943">
    <property type="entry name" value="HTH_CROC1"/>
    <property type="match status" value="1"/>
</dbReference>
<comment type="caution">
    <text evidence="4">The sequence shown here is derived from an EMBL/GenBank/DDBJ whole genome shotgun (WGS) entry which is preliminary data.</text>
</comment>
<protein>
    <submittedName>
        <fullName evidence="4">Helix-turn-helix transcriptional regulator</fullName>
    </submittedName>
</protein>
<evidence type="ECO:0000259" key="3">
    <source>
        <dbReference type="PROSITE" id="PS50943"/>
    </source>
</evidence>
<dbReference type="InterPro" id="IPR050807">
    <property type="entry name" value="TransReg_Diox_bact_type"/>
</dbReference>
<name>A0AAJ5FAJ3_9DEIO</name>
<dbReference type="PANTHER" id="PTHR46797:SF1">
    <property type="entry name" value="METHYLPHOSPHONATE SYNTHASE"/>
    <property type="match status" value="1"/>
</dbReference>
<keyword evidence="1" id="KW-0238">DNA-binding</keyword>
<accession>A0AAJ5FAJ3</accession>
<evidence type="ECO:0000313" key="4">
    <source>
        <dbReference type="EMBL" id="TLK30078.1"/>
    </source>
</evidence>
<dbReference type="GO" id="GO:0003700">
    <property type="term" value="F:DNA-binding transcription factor activity"/>
    <property type="evidence" value="ECO:0007669"/>
    <property type="project" value="TreeGrafter"/>
</dbReference>
<dbReference type="AlphaFoldDB" id="A0AAJ5FAJ3"/>
<feature type="region of interest" description="Disordered" evidence="2">
    <location>
        <begin position="1"/>
        <end position="21"/>
    </location>
</feature>
<dbReference type="EMBL" id="VBRC01000003">
    <property type="protein sequence ID" value="TLK30078.1"/>
    <property type="molecule type" value="Genomic_DNA"/>
</dbReference>
<dbReference type="GO" id="GO:0003677">
    <property type="term" value="F:DNA binding"/>
    <property type="evidence" value="ECO:0007669"/>
    <property type="project" value="UniProtKB-KW"/>
</dbReference>
<evidence type="ECO:0000256" key="2">
    <source>
        <dbReference type="SAM" id="MobiDB-lite"/>
    </source>
</evidence>
<dbReference type="SMART" id="SM00530">
    <property type="entry name" value="HTH_XRE"/>
    <property type="match status" value="1"/>
</dbReference>
<organism evidence="4 5">
    <name type="scientific">Deinococcus metallilatus</name>
    <dbReference type="NCBI Taxonomy" id="1211322"/>
    <lineage>
        <taxon>Bacteria</taxon>
        <taxon>Thermotogati</taxon>
        <taxon>Deinococcota</taxon>
        <taxon>Deinococci</taxon>
        <taxon>Deinococcales</taxon>
        <taxon>Deinococcaceae</taxon>
        <taxon>Deinococcus</taxon>
    </lineage>
</organism>
<reference evidence="4 5" key="1">
    <citation type="submission" date="2019-04" db="EMBL/GenBank/DDBJ databases">
        <title>Deinococcus metalilatus MA1002 mutant No.5.</title>
        <authorList>
            <person name="Park W."/>
            <person name="Park C."/>
        </authorList>
    </citation>
    <scope>NUCLEOTIDE SEQUENCE [LARGE SCALE GENOMIC DNA]</scope>
    <source>
        <strain evidence="4 5">MA1002-m5</strain>
    </source>
</reference>
<dbReference type="PANTHER" id="PTHR46797">
    <property type="entry name" value="HTH-TYPE TRANSCRIPTIONAL REGULATOR"/>
    <property type="match status" value="1"/>
</dbReference>
<feature type="domain" description="HTH cro/C1-type" evidence="3">
    <location>
        <begin position="20"/>
        <end position="74"/>
    </location>
</feature>
<dbReference type="InterPro" id="IPR001387">
    <property type="entry name" value="Cro/C1-type_HTH"/>
</dbReference>